<dbReference type="Gene3D" id="2.40.37.10">
    <property type="entry name" value="Lyase, Ornithine Decarboxylase, Chain A, domain 1"/>
    <property type="match status" value="1"/>
</dbReference>
<accession>A0A5C6DP35</accession>
<feature type="active site" description="Proton donor" evidence="5">
    <location>
        <position position="345"/>
    </location>
</feature>
<dbReference type="PANTHER" id="PTHR11482">
    <property type="entry name" value="ARGININE/DIAMINOPIMELATE/ORNITHINE DECARBOXYLASE"/>
    <property type="match status" value="1"/>
</dbReference>
<keyword evidence="8" id="KW-1185">Reference proteome</keyword>
<dbReference type="SUPFAM" id="SSF50621">
    <property type="entry name" value="Alanine racemase C-terminal domain-like"/>
    <property type="match status" value="1"/>
</dbReference>
<dbReference type="Gene3D" id="3.20.20.10">
    <property type="entry name" value="Alanine racemase"/>
    <property type="match status" value="1"/>
</dbReference>
<evidence type="ECO:0000256" key="5">
    <source>
        <dbReference type="PIRSR" id="PIRSR600183-50"/>
    </source>
</evidence>
<evidence type="ECO:0000313" key="8">
    <source>
        <dbReference type="Proteomes" id="UP000319143"/>
    </source>
</evidence>
<gene>
    <name evidence="7" type="primary">ldc</name>
    <name evidence="7" type="ORF">Poly41_35410</name>
</gene>
<sequence>MIDTELLRDPCARTATPVLSFDSARSLAVQHGTPLLVTSRSRLVRNYWEMKQAMPGVDLYYAAKANPAPVILEALAAEKAFVDVCSAGEMVAALAAGFTPDRMLHTHPCKTEDNFRQCYDAGLRWFVYDSESEAEKIASWSTDVNLTSEVNLLLRLAITAQSSKINLSAKFGAPVEDVASLLEAASRRRLNVRGFSFHVGSQCVSPEDYCIAIAKVREVWDLATRMGFVLSVLDIGGGFPAPYRDDVPSTDSFCGVIWRGLQEHFGRMNVRFLAEPGRGLCAESTTLVTKVIGKSKRWGMPWYFIDDGIYNSFSGIMFDHGDFPILFESSGDRPVAAGVIAGPTCDSGDVVCRDQEMPDLEVGELLMVPCMGAYAGASACPFNGLPVAKSVLIA</sequence>
<feature type="domain" description="Orn/DAP/Arg decarboxylase 2 N-terminal" evidence="6">
    <location>
        <begin position="42"/>
        <end position="281"/>
    </location>
</feature>
<dbReference type="FunFam" id="3.20.20.10:FF:000008">
    <property type="entry name" value="Ornithine decarboxylase"/>
    <property type="match status" value="1"/>
</dbReference>
<name>A0A5C6DP35_9BACT</name>
<dbReference type="EC" id="4.1.1.17" evidence="7"/>
<organism evidence="7 8">
    <name type="scientific">Novipirellula artificiosorum</name>
    <dbReference type="NCBI Taxonomy" id="2528016"/>
    <lineage>
        <taxon>Bacteria</taxon>
        <taxon>Pseudomonadati</taxon>
        <taxon>Planctomycetota</taxon>
        <taxon>Planctomycetia</taxon>
        <taxon>Pirellulales</taxon>
        <taxon>Pirellulaceae</taxon>
        <taxon>Novipirellula</taxon>
    </lineage>
</organism>
<dbReference type="InterPro" id="IPR022657">
    <property type="entry name" value="De-COase2_CS"/>
</dbReference>
<dbReference type="RefSeq" id="WP_146527816.1">
    <property type="nucleotide sequence ID" value="NZ_SJPV01000005.1"/>
</dbReference>
<protein>
    <submittedName>
        <fullName evidence="7">Lysine/ornithine decarboxylase</fullName>
        <ecNumber evidence="7">4.1.1.17</ecNumber>
    </submittedName>
</protein>
<comment type="similarity">
    <text evidence="2">Belongs to the Orn/Lys/Arg decarboxylase class-II family.</text>
</comment>
<evidence type="ECO:0000256" key="1">
    <source>
        <dbReference type="ARBA" id="ARBA00001933"/>
    </source>
</evidence>
<dbReference type="SUPFAM" id="SSF51419">
    <property type="entry name" value="PLP-binding barrel"/>
    <property type="match status" value="1"/>
</dbReference>
<dbReference type="Proteomes" id="UP000319143">
    <property type="component" value="Unassembled WGS sequence"/>
</dbReference>
<dbReference type="OrthoDB" id="9802241at2"/>
<comment type="caution">
    <text evidence="7">The sequence shown here is derived from an EMBL/GenBank/DDBJ whole genome shotgun (WGS) entry which is preliminary data.</text>
</comment>
<reference evidence="7 8" key="1">
    <citation type="submission" date="2019-02" db="EMBL/GenBank/DDBJ databases">
        <title>Deep-cultivation of Planctomycetes and their phenomic and genomic characterization uncovers novel biology.</title>
        <authorList>
            <person name="Wiegand S."/>
            <person name="Jogler M."/>
            <person name="Boedeker C."/>
            <person name="Pinto D."/>
            <person name="Vollmers J."/>
            <person name="Rivas-Marin E."/>
            <person name="Kohn T."/>
            <person name="Peeters S.H."/>
            <person name="Heuer A."/>
            <person name="Rast P."/>
            <person name="Oberbeckmann S."/>
            <person name="Bunk B."/>
            <person name="Jeske O."/>
            <person name="Meyerdierks A."/>
            <person name="Storesund J.E."/>
            <person name="Kallscheuer N."/>
            <person name="Luecker S."/>
            <person name="Lage O.M."/>
            <person name="Pohl T."/>
            <person name="Merkel B.J."/>
            <person name="Hornburger P."/>
            <person name="Mueller R.-W."/>
            <person name="Bruemmer F."/>
            <person name="Labrenz M."/>
            <person name="Spormann A.M."/>
            <person name="Op Den Camp H."/>
            <person name="Overmann J."/>
            <person name="Amann R."/>
            <person name="Jetten M.S.M."/>
            <person name="Mascher T."/>
            <person name="Medema M.H."/>
            <person name="Devos D.P."/>
            <person name="Kaster A.-K."/>
            <person name="Ovreas L."/>
            <person name="Rohde M."/>
            <person name="Galperin M.Y."/>
            <person name="Jogler C."/>
        </authorList>
    </citation>
    <scope>NUCLEOTIDE SEQUENCE [LARGE SCALE GENOMIC DNA]</scope>
    <source>
        <strain evidence="7 8">Poly41</strain>
    </source>
</reference>
<evidence type="ECO:0000313" key="7">
    <source>
        <dbReference type="EMBL" id="TWU37411.1"/>
    </source>
</evidence>
<dbReference type="InterPro" id="IPR022644">
    <property type="entry name" value="De-COase2_N"/>
</dbReference>
<dbReference type="InterPro" id="IPR029066">
    <property type="entry name" value="PLP-binding_barrel"/>
</dbReference>
<feature type="modified residue" description="N6-(pyridoxal phosphate)lysine" evidence="5">
    <location>
        <position position="64"/>
    </location>
</feature>
<evidence type="ECO:0000256" key="3">
    <source>
        <dbReference type="ARBA" id="ARBA00022898"/>
    </source>
</evidence>
<dbReference type="GO" id="GO:0033387">
    <property type="term" value="P:putrescine biosynthetic process from arginine, via ornithine"/>
    <property type="evidence" value="ECO:0007669"/>
    <property type="project" value="TreeGrafter"/>
</dbReference>
<dbReference type="PRINTS" id="PR01179">
    <property type="entry name" value="ODADCRBXLASE"/>
</dbReference>
<keyword evidence="3 5" id="KW-0663">Pyridoxal phosphate</keyword>
<evidence type="ECO:0000256" key="4">
    <source>
        <dbReference type="ARBA" id="ARBA00023239"/>
    </source>
</evidence>
<dbReference type="EMBL" id="SJPV01000005">
    <property type="protein sequence ID" value="TWU37411.1"/>
    <property type="molecule type" value="Genomic_DNA"/>
</dbReference>
<dbReference type="PANTHER" id="PTHR11482:SF6">
    <property type="entry name" value="ORNITHINE DECARBOXYLASE 1-RELATED"/>
    <property type="match status" value="1"/>
</dbReference>
<dbReference type="GO" id="GO:0004586">
    <property type="term" value="F:ornithine decarboxylase activity"/>
    <property type="evidence" value="ECO:0007669"/>
    <property type="project" value="UniProtKB-EC"/>
</dbReference>
<dbReference type="GO" id="GO:0005737">
    <property type="term" value="C:cytoplasm"/>
    <property type="evidence" value="ECO:0007669"/>
    <property type="project" value="TreeGrafter"/>
</dbReference>
<dbReference type="InterPro" id="IPR000183">
    <property type="entry name" value="Orn/DAP/Arg_de-COase"/>
</dbReference>
<dbReference type="AlphaFoldDB" id="A0A5C6DP35"/>
<dbReference type="PROSITE" id="PS00879">
    <property type="entry name" value="ODR_DC_2_2"/>
    <property type="match status" value="1"/>
</dbReference>
<dbReference type="PRINTS" id="PR01182">
    <property type="entry name" value="ORNDCRBXLASE"/>
</dbReference>
<evidence type="ECO:0000259" key="6">
    <source>
        <dbReference type="Pfam" id="PF02784"/>
    </source>
</evidence>
<dbReference type="CDD" id="cd00622">
    <property type="entry name" value="PLPDE_III_ODC"/>
    <property type="match status" value="1"/>
</dbReference>
<dbReference type="Pfam" id="PF02784">
    <property type="entry name" value="Orn_Arg_deC_N"/>
    <property type="match status" value="1"/>
</dbReference>
<dbReference type="InterPro" id="IPR002433">
    <property type="entry name" value="Orn_de-COase"/>
</dbReference>
<evidence type="ECO:0000256" key="2">
    <source>
        <dbReference type="ARBA" id="ARBA00008872"/>
    </source>
</evidence>
<comment type="cofactor">
    <cofactor evidence="1 5">
        <name>pyridoxal 5'-phosphate</name>
        <dbReference type="ChEBI" id="CHEBI:597326"/>
    </cofactor>
</comment>
<proteinExistence type="inferred from homology"/>
<dbReference type="InterPro" id="IPR009006">
    <property type="entry name" value="Ala_racemase/Decarboxylase_C"/>
</dbReference>
<keyword evidence="4 7" id="KW-0456">Lyase</keyword>